<reference evidence="1 2" key="1">
    <citation type="journal article" date="2019" name="Genome Biol. Evol.">
        <title>The Rhododendron genome and chromosomal organization provide insight into shared whole-genome duplications across the heath family (Ericaceae).</title>
        <authorList>
            <person name="Soza V.L."/>
            <person name="Lindsley D."/>
            <person name="Waalkes A."/>
            <person name="Ramage E."/>
            <person name="Patwardhan R.P."/>
            <person name="Burton J.N."/>
            <person name="Adey A."/>
            <person name="Kumar A."/>
            <person name="Qiu R."/>
            <person name="Shendure J."/>
            <person name="Hall B."/>
        </authorList>
    </citation>
    <scope>NUCLEOTIDE SEQUENCE [LARGE SCALE GENOMIC DNA]</scope>
    <source>
        <strain evidence="1">RSF 1966-606</strain>
    </source>
</reference>
<dbReference type="AlphaFoldDB" id="A0A6A4M5G7"/>
<organism evidence="1 2">
    <name type="scientific">Rhododendron williamsianum</name>
    <dbReference type="NCBI Taxonomy" id="262921"/>
    <lineage>
        <taxon>Eukaryota</taxon>
        <taxon>Viridiplantae</taxon>
        <taxon>Streptophyta</taxon>
        <taxon>Embryophyta</taxon>
        <taxon>Tracheophyta</taxon>
        <taxon>Spermatophyta</taxon>
        <taxon>Magnoliopsida</taxon>
        <taxon>eudicotyledons</taxon>
        <taxon>Gunneridae</taxon>
        <taxon>Pentapetalae</taxon>
        <taxon>asterids</taxon>
        <taxon>Ericales</taxon>
        <taxon>Ericaceae</taxon>
        <taxon>Ericoideae</taxon>
        <taxon>Rhodoreae</taxon>
        <taxon>Rhododendron</taxon>
    </lineage>
</organism>
<dbReference type="OrthoDB" id="1737965at2759"/>
<evidence type="ECO:0000313" key="2">
    <source>
        <dbReference type="Proteomes" id="UP000428333"/>
    </source>
</evidence>
<accession>A0A6A4M5G7</accession>
<keyword evidence="2" id="KW-1185">Reference proteome</keyword>
<comment type="caution">
    <text evidence="1">The sequence shown here is derived from an EMBL/GenBank/DDBJ whole genome shotgun (WGS) entry which is preliminary data.</text>
</comment>
<evidence type="ECO:0000313" key="1">
    <source>
        <dbReference type="EMBL" id="KAE9463741.1"/>
    </source>
</evidence>
<dbReference type="Proteomes" id="UP000428333">
    <property type="component" value="Linkage Group LG03"/>
</dbReference>
<feature type="non-terminal residue" evidence="1">
    <location>
        <position position="1"/>
    </location>
</feature>
<dbReference type="EMBL" id="QEFC01000553">
    <property type="protein sequence ID" value="KAE9463741.1"/>
    <property type="molecule type" value="Genomic_DNA"/>
</dbReference>
<gene>
    <name evidence="1" type="ORF">C3L33_04351</name>
</gene>
<name>A0A6A4M5G7_9ERIC</name>
<protein>
    <submittedName>
        <fullName evidence="1">Uncharacterized protein</fullName>
    </submittedName>
</protein>
<sequence length="106" mass="11595">HEAHCEDTDIAGGHICLLDWPIANVHNSLQLYLVGELLPILSPSLTFVPHCVIGMLWSINGWSWSDAIPNLPTRGSALAAGIYFTLPDVVEAKEYLKQRGVDVGMD</sequence>
<proteinExistence type="predicted"/>